<protein>
    <submittedName>
        <fullName evidence="2">Uncharacterized protein</fullName>
    </submittedName>
</protein>
<dbReference type="AlphaFoldDB" id="A0A7W9GTY2"/>
<organism evidence="2 3">
    <name type="scientific">Jiangella mangrovi</name>
    <dbReference type="NCBI Taxonomy" id="1524084"/>
    <lineage>
        <taxon>Bacteria</taxon>
        <taxon>Bacillati</taxon>
        <taxon>Actinomycetota</taxon>
        <taxon>Actinomycetes</taxon>
        <taxon>Jiangellales</taxon>
        <taxon>Jiangellaceae</taxon>
        <taxon>Jiangella</taxon>
    </lineage>
</organism>
<feature type="transmembrane region" description="Helical" evidence="1">
    <location>
        <begin position="20"/>
        <end position="39"/>
    </location>
</feature>
<feature type="transmembrane region" description="Helical" evidence="1">
    <location>
        <begin position="99"/>
        <end position="118"/>
    </location>
</feature>
<dbReference type="RefSeq" id="WP_184825730.1">
    <property type="nucleotide sequence ID" value="NZ_JACHMM010000001.1"/>
</dbReference>
<name>A0A7W9GTY2_9ACTN</name>
<keyword evidence="1" id="KW-0812">Transmembrane</keyword>
<evidence type="ECO:0000313" key="2">
    <source>
        <dbReference type="EMBL" id="MBB5789990.1"/>
    </source>
</evidence>
<evidence type="ECO:0000256" key="1">
    <source>
        <dbReference type="SAM" id="Phobius"/>
    </source>
</evidence>
<reference evidence="2 3" key="1">
    <citation type="submission" date="2020-08" db="EMBL/GenBank/DDBJ databases">
        <title>Sequencing the genomes of 1000 actinobacteria strains.</title>
        <authorList>
            <person name="Klenk H.-P."/>
        </authorList>
    </citation>
    <scope>NUCLEOTIDE SEQUENCE [LARGE SCALE GENOMIC DNA]</scope>
    <source>
        <strain evidence="2 3">DSM 102122</strain>
    </source>
</reference>
<gene>
    <name evidence="2" type="ORF">HD601_004565</name>
</gene>
<comment type="caution">
    <text evidence="2">The sequence shown here is derived from an EMBL/GenBank/DDBJ whole genome shotgun (WGS) entry which is preliminary data.</text>
</comment>
<feature type="transmembrane region" description="Helical" evidence="1">
    <location>
        <begin position="51"/>
        <end position="84"/>
    </location>
</feature>
<dbReference type="Proteomes" id="UP000542813">
    <property type="component" value="Unassembled WGS sequence"/>
</dbReference>
<keyword evidence="1" id="KW-0472">Membrane</keyword>
<proteinExistence type="predicted"/>
<dbReference type="EMBL" id="JACHMM010000001">
    <property type="protein sequence ID" value="MBB5789990.1"/>
    <property type="molecule type" value="Genomic_DNA"/>
</dbReference>
<accession>A0A7W9GTY2</accession>
<keyword evidence="1" id="KW-1133">Transmembrane helix</keyword>
<evidence type="ECO:0000313" key="3">
    <source>
        <dbReference type="Proteomes" id="UP000542813"/>
    </source>
</evidence>
<keyword evidence="3" id="KW-1185">Reference proteome</keyword>
<sequence>MTDSPPPFVARAASWPLEFVLVTGYVALFAGCGLAALAVPAEHGEVRIGLVVVVVGVYALWAARLVAALCVGVVAWCAATAFLLGHGGELALTGRADALRLGAFLLAAAAGSAVARAARICVIIQDRRGHHPADPG</sequence>